<feature type="transmembrane region" description="Helical" evidence="1">
    <location>
        <begin position="103"/>
        <end position="124"/>
    </location>
</feature>
<dbReference type="EMBL" id="RDQH01000341">
    <property type="protein sequence ID" value="RXH72464.1"/>
    <property type="molecule type" value="Genomic_DNA"/>
</dbReference>
<reference evidence="2 3" key="1">
    <citation type="submission" date="2018-10" db="EMBL/GenBank/DDBJ databases">
        <title>A high-quality apple genome assembly.</title>
        <authorList>
            <person name="Hu J."/>
        </authorList>
    </citation>
    <scope>NUCLEOTIDE SEQUENCE [LARGE SCALE GENOMIC DNA]</scope>
    <source>
        <strain evidence="3">cv. HFTH1</strain>
        <tissue evidence="2">Young leaf</tissue>
    </source>
</reference>
<feature type="transmembrane region" description="Helical" evidence="1">
    <location>
        <begin position="348"/>
        <end position="367"/>
    </location>
</feature>
<keyword evidence="3" id="KW-1185">Reference proteome</keyword>
<protein>
    <submittedName>
        <fullName evidence="2">Uncharacterized protein</fullName>
    </submittedName>
</protein>
<proteinExistence type="predicted"/>
<gene>
    <name evidence="2" type="ORF">DVH24_012148</name>
</gene>
<name>A0A498HQ92_MALDO</name>
<feature type="transmembrane region" description="Helical" evidence="1">
    <location>
        <begin position="513"/>
        <end position="541"/>
    </location>
</feature>
<comment type="caution">
    <text evidence="2">The sequence shown here is derived from an EMBL/GenBank/DDBJ whole genome shotgun (WGS) entry which is preliminary data.</text>
</comment>
<organism evidence="2 3">
    <name type="scientific">Malus domestica</name>
    <name type="common">Apple</name>
    <name type="synonym">Pyrus malus</name>
    <dbReference type="NCBI Taxonomy" id="3750"/>
    <lineage>
        <taxon>Eukaryota</taxon>
        <taxon>Viridiplantae</taxon>
        <taxon>Streptophyta</taxon>
        <taxon>Embryophyta</taxon>
        <taxon>Tracheophyta</taxon>
        <taxon>Spermatophyta</taxon>
        <taxon>Magnoliopsida</taxon>
        <taxon>eudicotyledons</taxon>
        <taxon>Gunneridae</taxon>
        <taxon>Pentapetalae</taxon>
        <taxon>rosids</taxon>
        <taxon>fabids</taxon>
        <taxon>Rosales</taxon>
        <taxon>Rosaceae</taxon>
        <taxon>Amygdaloideae</taxon>
        <taxon>Maleae</taxon>
        <taxon>Malus</taxon>
    </lineage>
</organism>
<feature type="transmembrane region" description="Helical" evidence="1">
    <location>
        <begin position="374"/>
        <end position="394"/>
    </location>
</feature>
<evidence type="ECO:0000256" key="1">
    <source>
        <dbReference type="SAM" id="Phobius"/>
    </source>
</evidence>
<feature type="transmembrane region" description="Helical" evidence="1">
    <location>
        <begin position="271"/>
        <end position="301"/>
    </location>
</feature>
<feature type="transmembrane region" description="Helical" evidence="1">
    <location>
        <begin position="400"/>
        <end position="433"/>
    </location>
</feature>
<feature type="transmembrane region" description="Helical" evidence="1">
    <location>
        <begin position="144"/>
        <end position="166"/>
    </location>
</feature>
<feature type="transmembrane region" description="Helical" evidence="1">
    <location>
        <begin position="235"/>
        <end position="265"/>
    </location>
</feature>
<feature type="transmembrane region" description="Helical" evidence="1">
    <location>
        <begin position="445"/>
        <end position="464"/>
    </location>
</feature>
<evidence type="ECO:0000313" key="3">
    <source>
        <dbReference type="Proteomes" id="UP000290289"/>
    </source>
</evidence>
<feature type="transmembrane region" description="Helical" evidence="1">
    <location>
        <begin position="173"/>
        <end position="195"/>
    </location>
</feature>
<keyword evidence="1" id="KW-1133">Transmembrane helix</keyword>
<feature type="transmembrane region" description="Helical" evidence="1">
    <location>
        <begin position="322"/>
        <end position="342"/>
    </location>
</feature>
<feature type="transmembrane region" description="Helical" evidence="1">
    <location>
        <begin position="201"/>
        <end position="223"/>
    </location>
</feature>
<keyword evidence="1" id="KW-0812">Transmembrane</keyword>
<dbReference type="Proteomes" id="UP000290289">
    <property type="component" value="Chromosome 15"/>
</dbReference>
<keyword evidence="1" id="KW-0472">Membrane</keyword>
<sequence>MTVVGIRVNQSFFLYTRDHHVIGSHRLYLNLHGALDRECLYIDFQPLGWVARVKSARRATTKWKVFNLEGRRSWKDAHLSPWYRAGGFARSIVPITSGVEFELINAGFDFGCFISLLWLIVALIHDTSDSVLAQYMLPQFMVFLGYNLVTLIIVASFIVATIILMPHPWLSRFIVGFGYGFLIYIDASVCCWFWLCLPQFIISVMVAFVWLPRFVVGFSYGCLGCIDASISGCVGLLLVSVMVASVVLMPRLVVASVYCVFRLWLTQFIVGFVYGCLGCIDASISGCLSLLFVLVMVASLLPRFTVGFNYGRLNCIDASTSGCIGLLLVSIIVGSVVFMVLLGYFDTLTIVASFIIASIFLMPHPWLPQLYRCLSYVVLMPQLDVASVYCWLRLWLPRFIVGLSCGCLGCIDALVSGCLGLLLVSFMVASVWLPQLYWCLDGGCLGLVFVSVMVASVVLVPRWWLTWFIVGFNYSRLSCIDVSISVIVASIVLMPCLVVSSMYCWFQLWLTQFIVGFGHGCLSCINASFLLFQLLLTHFILE</sequence>
<feature type="transmembrane region" description="Helical" evidence="1">
    <location>
        <begin position="484"/>
        <end position="506"/>
    </location>
</feature>
<evidence type="ECO:0000313" key="2">
    <source>
        <dbReference type="EMBL" id="RXH72464.1"/>
    </source>
</evidence>
<dbReference type="AlphaFoldDB" id="A0A498HQ92"/>
<accession>A0A498HQ92</accession>